<dbReference type="InterPro" id="IPR043502">
    <property type="entry name" value="DNA/RNA_pol_sf"/>
</dbReference>
<name>A0A540MM95_MALBA</name>
<dbReference type="InterPro" id="IPR057670">
    <property type="entry name" value="SH3_retrovirus"/>
</dbReference>
<dbReference type="AlphaFoldDB" id="A0A540MM95"/>
<comment type="caution">
    <text evidence="5">The sequence shown here is derived from an EMBL/GenBank/DDBJ whole genome shotgun (WGS) entry which is preliminary data.</text>
</comment>
<feature type="domain" description="Integrase catalytic" evidence="4">
    <location>
        <begin position="1"/>
        <end position="96"/>
    </location>
</feature>
<dbReference type="PANTHER" id="PTHR42648:SF18">
    <property type="entry name" value="RETROTRANSPOSON, UNCLASSIFIED-LIKE PROTEIN"/>
    <property type="match status" value="1"/>
</dbReference>
<evidence type="ECO:0000259" key="4">
    <source>
        <dbReference type="PROSITE" id="PS50994"/>
    </source>
</evidence>
<accession>A0A540MM95</accession>
<dbReference type="PROSITE" id="PS50994">
    <property type="entry name" value="INTEGRASE"/>
    <property type="match status" value="1"/>
</dbReference>
<dbReference type="Pfam" id="PF07727">
    <property type="entry name" value="RVT_2"/>
    <property type="match status" value="1"/>
</dbReference>
<organism evidence="5 6">
    <name type="scientific">Malus baccata</name>
    <name type="common">Siberian crab apple</name>
    <name type="synonym">Pyrus baccata</name>
    <dbReference type="NCBI Taxonomy" id="106549"/>
    <lineage>
        <taxon>Eukaryota</taxon>
        <taxon>Viridiplantae</taxon>
        <taxon>Streptophyta</taxon>
        <taxon>Embryophyta</taxon>
        <taxon>Tracheophyta</taxon>
        <taxon>Spermatophyta</taxon>
        <taxon>Magnoliopsida</taxon>
        <taxon>eudicotyledons</taxon>
        <taxon>Gunneridae</taxon>
        <taxon>Pentapetalae</taxon>
        <taxon>rosids</taxon>
        <taxon>fabids</taxon>
        <taxon>Rosales</taxon>
        <taxon>Rosaceae</taxon>
        <taxon>Amygdaloideae</taxon>
        <taxon>Maleae</taxon>
        <taxon>Malus</taxon>
    </lineage>
</organism>
<dbReference type="PANTHER" id="PTHR42648">
    <property type="entry name" value="TRANSPOSASE, PUTATIVE-RELATED"/>
    <property type="match status" value="1"/>
</dbReference>
<dbReference type="SUPFAM" id="SSF53098">
    <property type="entry name" value="Ribonuclease H-like"/>
    <property type="match status" value="1"/>
</dbReference>
<dbReference type="GO" id="GO:0016787">
    <property type="term" value="F:hydrolase activity"/>
    <property type="evidence" value="ECO:0007669"/>
    <property type="project" value="UniProtKB-KW"/>
</dbReference>
<feature type="compositionally biased region" description="Polar residues" evidence="3">
    <location>
        <begin position="196"/>
        <end position="212"/>
    </location>
</feature>
<dbReference type="GO" id="GO:0015074">
    <property type="term" value="P:DNA integration"/>
    <property type="evidence" value="ECO:0007669"/>
    <property type="project" value="InterPro"/>
</dbReference>
<dbReference type="GO" id="GO:0003676">
    <property type="term" value="F:nucleic acid binding"/>
    <property type="evidence" value="ECO:0007669"/>
    <property type="project" value="InterPro"/>
</dbReference>
<feature type="region of interest" description="Disordered" evidence="3">
    <location>
        <begin position="182"/>
        <end position="229"/>
    </location>
</feature>
<evidence type="ECO:0000313" key="5">
    <source>
        <dbReference type="EMBL" id="TQD99884.1"/>
    </source>
</evidence>
<dbReference type="InterPro" id="IPR013103">
    <property type="entry name" value="RVT_2"/>
</dbReference>
<dbReference type="EMBL" id="VIEB01000226">
    <property type="protein sequence ID" value="TQD99884.1"/>
    <property type="molecule type" value="Genomic_DNA"/>
</dbReference>
<gene>
    <name evidence="5" type="ORF">C1H46_014497</name>
</gene>
<dbReference type="Pfam" id="PF25597">
    <property type="entry name" value="SH3_retrovirus"/>
    <property type="match status" value="1"/>
</dbReference>
<evidence type="ECO:0000256" key="2">
    <source>
        <dbReference type="ARBA" id="ARBA00022801"/>
    </source>
</evidence>
<evidence type="ECO:0000256" key="1">
    <source>
        <dbReference type="ARBA" id="ARBA00022723"/>
    </source>
</evidence>
<dbReference type="GO" id="GO:0046872">
    <property type="term" value="F:metal ion binding"/>
    <property type="evidence" value="ECO:0007669"/>
    <property type="project" value="UniProtKB-KW"/>
</dbReference>
<dbReference type="InterPro" id="IPR012337">
    <property type="entry name" value="RNaseH-like_sf"/>
</dbReference>
<dbReference type="InterPro" id="IPR039537">
    <property type="entry name" value="Retrotran_Ty1/copia-like"/>
</dbReference>
<feature type="compositionally biased region" description="Low complexity" evidence="3">
    <location>
        <begin position="213"/>
        <end position="222"/>
    </location>
</feature>
<dbReference type="STRING" id="106549.A0A540MM95"/>
<keyword evidence="1" id="KW-0479">Metal-binding</keyword>
<proteinExistence type="predicted"/>
<dbReference type="InterPro" id="IPR001584">
    <property type="entry name" value="Integrase_cat-core"/>
</dbReference>
<protein>
    <recommendedName>
        <fullName evidence="4">Integrase catalytic domain-containing protein</fullName>
    </recommendedName>
</protein>
<sequence>MRSDRGGEFTSKEFQEFCEANGIRRSLTVPRSPQQNGVAERKNRTILDMVRSMLKSKRLPKEMWAEAVACAVYLSNRSPTRSVWGKTPQEAWSGRKPGISHLRVFGSIAHVHVPDERRAKLDDKSEKFIFIGYDSNSKGYKLYNPNNRKMVISRDVTFDEEEEWDFGPHAGDLHFFPQFEEENEQGTMEQAREVQQESTTPPASPISTNHGNSPASTSSSGSLNEREVPRTRSIRDLYEVAERLDNPTLFCLFADCEPVDFQEAVQDTKWKKAMDEEIEAIEKNETWELTVLPKGQKAIGVKWVYKTKKNANGEVERYKARLVAKGYSQRAGIDYDEVFAPVARLETIRLLISLAAQNKWKIQQMDVKSAFLNGVLEEEVYIQQPSGYEIKGHEDKILKLKKALYGLKQAPRAWNSRIDKYFQENNFTKCPHEHALYVKVKDGDILIVCLYVDDLIFTESNPSMFEEFKKVMTKEFEMTDIGVTSKIKGEC</sequence>
<dbReference type="Proteomes" id="UP000315295">
    <property type="component" value="Unassembled WGS sequence"/>
</dbReference>
<evidence type="ECO:0000313" key="6">
    <source>
        <dbReference type="Proteomes" id="UP000315295"/>
    </source>
</evidence>
<dbReference type="InterPro" id="IPR036397">
    <property type="entry name" value="RNaseH_sf"/>
</dbReference>
<dbReference type="Gene3D" id="3.30.420.10">
    <property type="entry name" value="Ribonuclease H-like superfamily/Ribonuclease H"/>
    <property type="match status" value="1"/>
</dbReference>
<reference evidence="5 6" key="1">
    <citation type="journal article" date="2019" name="G3 (Bethesda)">
        <title>Sequencing of a Wild Apple (Malus baccata) Genome Unravels the Differences Between Cultivated and Wild Apple Species Regarding Disease Resistance and Cold Tolerance.</title>
        <authorList>
            <person name="Chen X."/>
        </authorList>
    </citation>
    <scope>NUCLEOTIDE SEQUENCE [LARGE SCALE GENOMIC DNA]</scope>
    <source>
        <strain evidence="6">cv. Shandingzi</strain>
        <tissue evidence="5">Leaves</tissue>
    </source>
</reference>
<dbReference type="SUPFAM" id="SSF56672">
    <property type="entry name" value="DNA/RNA polymerases"/>
    <property type="match status" value="1"/>
</dbReference>
<keyword evidence="6" id="KW-1185">Reference proteome</keyword>
<keyword evidence="2" id="KW-0378">Hydrolase</keyword>
<evidence type="ECO:0000256" key="3">
    <source>
        <dbReference type="SAM" id="MobiDB-lite"/>
    </source>
</evidence>